<dbReference type="EC" id="2.4.99.12" evidence="3 10"/>
<organism evidence="12 13">
    <name type="scientific">Candidatus Phycorickettsia trachydisci</name>
    <dbReference type="NCBI Taxonomy" id="2115978"/>
    <lineage>
        <taxon>Bacteria</taxon>
        <taxon>Pseudomonadati</taxon>
        <taxon>Pseudomonadota</taxon>
        <taxon>Alphaproteobacteria</taxon>
        <taxon>Rickettsiales</taxon>
        <taxon>Rickettsiaceae</taxon>
        <taxon>Candidatus Phycorickettsia</taxon>
    </lineage>
</organism>
<feature type="domain" description="3-deoxy-D-manno-octulosonic-acid transferase N-terminal" evidence="11">
    <location>
        <begin position="50"/>
        <end position="222"/>
    </location>
</feature>
<evidence type="ECO:0000256" key="5">
    <source>
        <dbReference type="ARBA" id="ARBA00022679"/>
    </source>
</evidence>
<dbReference type="EMBL" id="CP027845">
    <property type="protein sequence ID" value="AVP87819.1"/>
    <property type="molecule type" value="Genomic_DNA"/>
</dbReference>
<evidence type="ECO:0000259" key="11">
    <source>
        <dbReference type="Pfam" id="PF04413"/>
    </source>
</evidence>
<keyword evidence="10" id="KW-1003">Cell membrane</keyword>
<feature type="active site" description="Proton acceptor" evidence="8">
    <location>
        <position position="77"/>
    </location>
</feature>
<accession>A0A2P1P971</accession>
<feature type="transmembrane region" description="Helical" evidence="10">
    <location>
        <begin position="20"/>
        <end position="39"/>
    </location>
</feature>
<keyword evidence="5 10" id="KW-0808">Transferase</keyword>
<keyword evidence="10" id="KW-0812">Transmembrane</keyword>
<dbReference type="KEGG" id="ptc:phytr_8880"/>
<evidence type="ECO:0000313" key="13">
    <source>
        <dbReference type="Proteomes" id="UP000241762"/>
    </source>
</evidence>
<comment type="pathway">
    <text evidence="2 10">Bacterial outer membrane biogenesis; LPS core biosynthesis.</text>
</comment>
<dbReference type="GO" id="GO:0009245">
    <property type="term" value="P:lipid A biosynthetic process"/>
    <property type="evidence" value="ECO:0007669"/>
    <property type="project" value="TreeGrafter"/>
</dbReference>
<protein>
    <recommendedName>
        <fullName evidence="4 10">3-deoxy-D-manno-octulosonic acid transferase</fullName>
        <shortName evidence="10">Kdo transferase</shortName>
        <ecNumber evidence="3 10">2.4.99.12</ecNumber>
    </recommendedName>
    <alternativeName>
        <fullName evidence="6 10">Lipid IV(A) 3-deoxy-D-manno-octulosonic acid transferase</fullName>
    </alternativeName>
</protein>
<dbReference type="Gene3D" id="3.40.50.11720">
    <property type="entry name" value="3-Deoxy-D-manno-octulosonic-acid transferase, N-terminal domain"/>
    <property type="match status" value="1"/>
</dbReference>
<evidence type="ECO:0000313" key="12">
    <source>
        <dbReference type="EMBL" id="AVP87819.1"/>
    </source>
</evidence>
<dbReference type="InterPro" id="IPR039901">
    <property type="entry name" value="Kdotransferase"/>
</dbReference>
<keyword evidence="10" id="KW-0448">Lipopolysaccharide biosynthesis</keyword>
<dbReference type="GO" id="GO:0009244">
    <property type="term" value="P:lipopolysaccharide core region biosynthetic process"/>
    <property type="evidence" value="ECO:0007669"/>
    <property type="project" value="UniProtKB-UniRule"/>
</dbReference>
<gene>
    <name evidence="12" type="ORF">phytr_8880</name>
</gene>
<keyword evidence="10" id="KW-1133">Transmembrane helix</keyword>
<evidence type="ECO:0000256" key="10">
    <source>
        <dbReference type="RuleBase" id="RU365103"/>
    </source>
</evidence>
<comment type="subcellular location">
    <subcellularLocation>
        <location evidence="10">Cell membrane</location>
    </subcellularLocation>
</comment>
<comment type="catalytic activity">
    <reaction evidence="7 10">
        <text>lipid IVA (E. coli) + CMP-3-deoxy-beta-D-manno-octulosonate = alpha-Kdo-(2-&gt;6)-lipid IVA (E. coli) + CMP + H(+)</text>
        <dbReference type="Rhea" id="RHEA:28066"/>
        <dbReference type="ChEBI" id="CHEBI:15378"/>
        <dbReference type="ChEBI" id="CHEBI:58603"/>
        <dbReference type="ChEBI" id="CHEBI:60364"/>
        <dbReference type="ChEBI" id="CHEBI:60377"/>
        <dbReference type="ChEBI" id="CHEBI:85987"/>
        <dbReference type="EC" id="2.4.99.12"/>
    </reaction>
</comment>
<reference evidence="12 13" key="1">
    <citation type="submission" date="2018-03" db="EMBL/GenBank/DDBJ databases">
        <title>A gene transfer event suggests a long-term partnership between eustigmatophyte algae and a novel lineage of endosymbiotic bacteria.</title>
        <authorList>
            <person name="Yurchenko T."/>
            <person name="Sevcikova T."/>
            <person name="Pribyl P."/>
            <person name="El Karkouri K."/>
            <person name="Klimes V."/>
            <person name="Amaral R."/>
            <person name="Zbrankova V."/>
            <person name="Kim E."/>
            <person name="Raoult D."/>
            <person name="Santos L.M.A."/>
            <person name="Elias M."/>
        </authorList>
    </citation>
    <scope>NUCLEOTIDE SEQUENCE [LARGE SCALE GENOMIC DNA]</scope>
    <source>
        <strain evidence="12">CCALA 838</strain>
    </source>
</reference>
<dbReference type="InterPro" id="IPR007507">
    <property type="entry name" value="Glycos_transf_N"/>
</dbReference>
<dbReference type="GO" id="GO:0005886">
    <property type="term" value="C:plasma membrane"/>
    <property type="evidence" value="ECO:0007669"/>
    <property type="project" value="UniProtKB-SubCell"/>
</dbReference>
<evidence type="ECO:0000256" key="6">
    <source>
        <dbReference type="ARBA" id="ARBA00031445"/>
    </source>
</evidence>
<dbReference type="UniPathway" id="UPA00958"/>
<dbReference type="InterPro" id="IPR038107">
    <property type="entry name" value="Glycos_transf_N_sf"/>
</dbReference>
<comment type="function">
    <text evidence="1 10">Involved in lipopolysaccharide (LPS) biosynthesis. Catalyzes the transfer of 3-deoxy-D-manno-octulosonate (Kdo) residue(s) from CMP-Kdo to lipid IV(A), the tetraacyldisaccharide-1,4'-bisphosphate precursor of lipid A.</text>
</comment>
<feature type="site" description="Transition state stabilizer" evidence="9">
    <location>
        <position position="145"/>
    </location>
</feature>
<dbReference type="PANTHER" id="PTHR42755">
    <property type="entry name" value="3-DEOXY-MANNO-OCTULOSONATE CYTIDYLYLTRANSFERASE"/>
    <property type="match status" value="1"/>
</dbReference>
<evidence type="ECO:0000256" key="1">
    <source>
        <dbReference type="ARBA" id="ARBA00003394"/>
    </source>
</evidence>
<evidence type="ECO:0000256" key="9">
    <source>
        <dbReference type="PIRSR" id="PIRSR639901-2"/>
    </source>
</evidence>
<evidence type="ECO:0000256" key="4">
    <source>
        <dbReference type="ARBA" id="ARBA00019077"/>
    </source>
</evidence>
<feature type="site" description="Transition state stabilizer" evidence="9">
    <location>
        <position position="220"/>
    </location>
</feature>
<evidence type="ECO:0000256" key="3">
    <source>
        <dbReference type="ARBA" id="ARBA00012621"/>
    </source>
</evidence>
<comment type="similarity">
    <text evidence="10">Belongs to the glycosyltransferase group 1 family.</text>
</comment>
<dbReference type="Proteomes" id="UP000241762">
    <property type="component" value="Chromosome"/>
</dbReference>
<sequence length="433" mass="49198">MVRIQSGAPTLYIEYMLYLYAYNILSILLLPFILLHFIFRVCKKKVDLTRLGEKLGIAKIQRPDGELIWLHAASVGETFVALRLMEELSQDGKYFLLTTCTTTSAEIVAKQKLPHLIHQYAPCDFSFCINKFLNYWQPSIGIFIESEIWPNRINLTSQRFKIALLNARMSDRSFARWKLCKGFMSFCLSKFSIILAQSKEDRVRFELLGAKNAIYAGNIKYSITPPKVNSKDLETIKDQIGNRSVLLAASSHEGDEEFILNCYEKLKKDKLNLLLIIAPRHPIRAEQILNLIKSKGFTCSRRTQKNPVTLNTDVYLADTIGELSLFYSLANVSFIGGSLKNGGHNILEASFFKTFIIFGPDMSNFKEIASEYLQNNAAAVFRDETEATNIIKSALNNSQLIELQNEAASTILKQKSQILSIYIQHLNTIYNVS</sequence>
<dbReference type="PANTHER" id="PTHR42755:SF1">
    <property type="entry name" value="3-DEOXY-D-MANNO-OCTULOSONIC ACID TRANSFERASE, MITOCHONDRIAL-RELATED"/>
    <property type="match status" value="1"/>
</dbReference>
<evidence type="ECO:0000256" key="2">
    <source>
        <dbReference type="ARBA" id="ARBA00004713"/>
    </source>
</evidence>
<evidence type="ECO:0000256" key="8">
    <source>
        <dbReference type="PIRSR" id="PIRSR639901-1"/>
    </source>
</evidence>
<dbReference type="AlphaFoldDB" id="A0A2P1P971"/>
<dbReference type="Pfam" id="PF04413">
    <property type="entry name" value="Glycos_transf_N"/>
    <property type="match status" value="1"/>
</dbReference>
<proteinExistence type="inferred from homology"/>
<dbReference type="Gene3D" id="3.40.50.2000">
    <property type="entry name" value="Glycogen Phosphorylase B"/>
    <property type="match status" value="1"/>
</dbReference>
<dbReference type="GO" id="GO:0043842">
    <property type="term" value="F:Kdo transferase activity"/>
    <property type="evidence" value="ECO:0007669"/>
    <property type="project" value="UniProtKB-EC"/>
</dbReference>
<keyword evidence="10" id="KW-0472">Membrane</keyword>
<evidence type="ECO:0000256" key="7">
    <source>
        <dbReference type="ARBA" id="ARBA00049183"/>
    </source>
</evidence>
<name>A0A2P1P971_9RICK</name>
<keyword evidence="13" id="KW-1185">Reference proteome</keyword>